<proteinExistence type="predicted"/>
<evidence type="ECO:0000313" key="2">
    <source>
        <dbReference type="EMBL" id="MDO6453154.1"/>
    </source>
</evidence>
<dbReference type="InterPro" id="IPR010839">
    <property type="entry name" value="AtuA_N"/>
</dbReference>
<feature type="domain" description="Acyclic terpene utilisation N-terminal" evidence="1">
    <location>
        <begin position="6"/>
        <end position="449"/>
    </location>
</feature>
<sequence>MKIRLKVGGCAGFAGDRYDAALAVAQTLANEDGPRFLVFETLAERTLALSQDPSARAARQRMMLKRLSVVLPLCMASGIKIVGNFGSWTPHETASAIADLCNTLDCAQPKVAVVTGDDLIGKVPVDVLKTLPGDAEHEDFNRLISANAYLGAFPIAEAFDHGADIVVTGRIADPALVLGPMIHTLQLAPNHWDALACGTLAGHLIECGGQVSGGYFADPVTKPVPNLAWIGFPIVDITDDFICHLRKPENTGGFITRQTVIEQLLYEIHDPAAYLTPDVVLDLSQVTVTECGQDKVLVSSPKGLPKPDSLKTTLCFEAGWYGETEISYAGLHADSRGLLAIEVIRERAAMLFPDLPLRCDLVGVSSVFASNVGMAPPDDPEWLGNSHDVRVRVATFSDDKAQVAALCADVEALYTNGPAGGGGVRIQLTPRITTGSVMVPASSITTQIAMYCNGKAIEISPVRQEAICHD</sequence>
<evidence type="ECO:0000313" key="3">
    <source>
        <dbReference type="Proteomes" id="UP001169862"/>
    </source>
</evidence>
<accession>A0AAW7XIP6</accession>
<protein>
    <submittedName>
        <fullName evidence="2">Acyclic terpene utilization AtuA family protein</fullName>
    </submittedName>
</protein>
<dbReference type="Proteomes" id="UP001169862">
    <property type="component" value="Unassembled WGS sequence"/>
</dbReference>
<evidence type="ECO:0000259" key="1">
    <source>
        <dbReference type="Pfam" id="PF07287"/>
    </source>
</evidence>
<dbReference type="EMBL" id="JAUOPG010000003">
    <property type="protein sequence ID" value="MDO6453154.1"/>
    <property type="molecule type" value="Genomic_DNA"/>
</dbReference>
<comment type="caution">
    <text evidence="2">The sequence shown here is derived from an EMBL/GenBank/DDBJ whole genome shotgun (WGS) entry which is preliminary data.</text>
</comment>
<gene>
    <name evidence="2" type="ORF">Q4490_06215</name>
</gene>
<name>A0AAW7XIP6_9GAMM</name>
<organism evidence="2 3">
    <name type="scientific">Neptunomonas phycophila</name>
    <dbReference type="NCBI Taxonomy" id="1572645"/>
    <lineage>
        <taxon>Bacteria</taxon>
        <taxon>Pseudomonadati</taxon>
        <taxon>Pseudomonadota</taxon>
        <taxon>Gammaproteobacteria</taxon>
        <taxon>Oceanospirillales</taxon>
        <taxon>Oceanospirillaceae</taxon>
        <taxon>Neptunomonas</taxon>
    </lineage>
</organism>
<dbReference type="PANTHER" id="PTHR47472:SF1">
    <property type="entry name" value="DUF1446-DOMAIN-CONTAINING PROTEIN"/>
    <property type="match status" value="1"/>
</dbReference>
<dbReference type="PANTHER" id="PTHR47472">
    <property type="entry name" value="PROPIONYL-COA CARBOXYLASE"/>
    <property type="match status" value="1"/>
</dbReference>
<dbReference type="AlphaFoldDB" id="A0AAW7XIP6"/>
<dbReference type="Pfam" id="PF07287">
    <property type="entry name" value="AtuA"/>
    <property type="match status" value="1"/>
</dbReference>
<reference evidence="2" key="1">
    <citation type="submission" date="2023-07" db="EMBL/GenBank/DDBJ databases">
        <title>Genome content predicts the carbon catabolic preferences of heterotrophic bacteria.</title>
        <authorList>
            <person name="Gralka M."/>
        </authorList>
    </citation>
    <scope>NUCLEOTIDE SEQUENCE</scope>
    <source>
        <strain evidence="2">I2M16</strain>
    </source>
</reference>
<dbReference type="RefSeq" id="WP_303549299.1">
    <property type="nucleotide sequence ID" value="NZ_JAUOPG010000003.1"/>
</dbReference>